<keyword evidence="2 12" id="KW-0853">WD repeat</keyword>
<dbReference type="NCBIfam" id="TIGR01958">
    <property type="entry name" value="nuoE_fam"/>
    <property type="match status" value="1"/>
</dbReference>
<feature type="repeat" description="WD" evidence="12">
    <location>
        <begin position="306"/>
        <end position="345"/>
    </location>
</feature>
<dbReference type="FunFam" id="1.10.10.1590:FF:000001">
    <property type="entry name" value="NADH-quinone oxidoreductase subunit E"/>
    <property type="match status" value="1"/>
</dbReference>
<dbReference type="InterPro" id="IPR015943">
    <property type="entry name" value="WD40/YVTN_repeat-like_dom_sf"/>
</dbReference>
<dbReference type="GO" id="GO:0051537">
    <property type="term" value="F:2 iron, 2 sulfur cluster binding"/>
    <property type="evidence" value="ECO:0007669"/>
    <property type="project" value="UniProtKB-KW"/>
</dbReference>
<gene>
    <name evidence="15" type="ORF">EIP91_007136</name>
</gene>
<dbReference type="InterPro" id="IPR036047">
    <property type="entry name" value="F-box-like_dom_sf"/>
</dbReference>
<feature type="region of interest" description="Disordered" evidence="13">
    <location>
        <begin position="807"/>
        <end position="848"/>
    </location>
</feature>
<dbReference type="PROSITE" id="PS50181">
    <property type="entry name" value="FBOX"/>
    <property type="match status" value="1"/>
</dbReference>
<proteinExistence type="inferred from homology"/>
<dbReference type="Pfam" id="PF01257">
    <property type="entry name" value="2Fe-2S_thioredx"/>
    <property type="match status" value="1"/>
</dbReference>
<accession>A0A4R0RCW8</accession>
<dbReference type="Gene3D" id="2.130.10.10">
    <property type="entry name" value="YVTN repeat-like/Quinoprotein amine dehydrogenase"/>
    <property type="match status" value="4"/>
</dbReference>
<dbReference type="Pfam" id="PF00400">
    <property type="entry name" value="WD40"/>
    <property type="match status" value="5"/>
</dbReference>
<dbReference type="GO" id="GO:1902494">
    <property type="term" value="C:catalytic complex"/>
    <property type="evidence" value="ECO:0007669"/>
    <property type="project" value="UniProtKB-ARBA"/>
</dbReference>
<evidence type="ECO:0000259" key="14">
    <source>
        <dbReference type="PROSITE" id="PS50181"/>
    </source>
</evidence>
<dbReference type="GO" id="GO:0005743">
    <property type="term" value="C:mitochondrial inner membrane"/>
    <property type="evidence" value="ECO:0007669"/>
    <property type="project" value="UniProtKB-ARBA"/>
</dbReference>
<dbReference type="InterPro" id="IPR002023">
    <property type="entry name" value="NuoE-like"/>
</dbReference>
<reference evidence="15 16" key="1">
    <citation type="submission" date="2018-11" db="EMBL/GenBank/DDBJ databases">
        <title>Genome assembly of Steccherinum ochraceum LE-BIN_3174, the white-rot fungus of the Steccherinaceae family (The Residual Polyporoid clade, Polyporales, Basidiomycota).</title>
        <authorList>
            <person name="Fedorova T.V."/>
            <person name="Glazunova O.A."/>
            <person name="Landesman E.O."/>
            <person name="Moiseenko K.V."/>
            <person name="Psurtseva N.V."/>
            <person name="Savinova O.S."/>
            <person name="Shakhova N.V."/>
            <person name="Tyazhelova T.V."/>
            <person name="Vasina D.V."/>
        </authorList>
    </citation>
    <scope>NUCLEOTIDE SEQUENCE [LARGE SCALE GENOMIC DNA]</scope>
    <source>
        <strain evidence="15 16">LE-BIN_3174</strain>
    </source>
</reference>
<dbReference type="InterPro" id="IPR042128">
    <property type="entry name" value="NuoE_dom"/>
</dbReference>
<dbReference type="EMBL" id="RWJN01000388">
    <property type="protein sequence ID" value="TCD62259.1"/>
    <property type="molecule type" value="Genomic_DNA"/>
</dbReference>
<keyword evidence="8" id="KW-0408">Iron</keyword>
<evidence type="ECO:0000256" key="10">
    <source>
        <dbReference type="ARBA" id="ARBA00023027"/>
    </source>
</evidence>
<dbReference type="GO" id="GO:0046872">
    <property type="term" value="F:metal ion binding"/>
    <property type="evidence" value="ECO:0007669"/>
    <property type="project" value="UniProtKB-KW"/>
</dbReference>
<evidence type="ECO:0000256" key="9">
    <source>
        <dbReference type="ARBA" id="ARBA00023014"/>
    </source>
</evidence>
<dbReference type="InterPro" id="IPR036249">
    <property type="entry name" value="Thioredoxin-like_sf"/>
</dbReference>
<feature type="region of interest" description="Disordered" evidence="13">
    <location>
        <begin position="180"/>
        <end position="205"/>
    </location>
</feature>
<evidence type="ECO:0000256" key="12">
    <source>
        <dbReference type="PROSITE-ProRule" id="PRU00221"/>
    </source>
</evidence>
<feature type="compositionally biased region" description="Low complexity" evidence="13">
    <location>
        <begin position="143"/>
        <end position="160"/>
    </location>
</feature>
<dbReference type="Gene3D" id="3.40.30.10">
    <property type="entry name" value="Glutaredoxin"/>
    <property type="match status" value="1"/>
</dbReference>
<dbReference type="PROSITE" id="PS00678">
    <property type="entry name" value="WD_REPEATS_1"/>
    <property type="match status" value="4"/>
</dbReference>
<evidence type="ECO:0000256" key="8">
    <source>
        <dbReference type="ARBA" id="ARBA00023004"/>
    </source>
</evidence>
<evidence type="ECO:0000256" key="13">
    <source>
        <dbReference type="SAM" id="MobiDB-lite"/>
    </source>
</evidence>
<dbReference type="PANTHER" id="PTHR19872">
    <property type="entry name" value="UBIQUITIN LIGASE SPECIFICITY FACTOR/HREP PROTEIN"/>
    <property type="match status" value="1"/>
</dbReference>
<keyword evidence="10" id="KW-0520">NAD</keyword>
<feature type="compositionally biased region" description="Basic and acidic residues" evidence="13">
    <location>
        <begin position="500"/>
        <end position="511"/>
    </location>
</feature>
<evidence type="ECO:0000313" key="15">
    <source>
        <dbReference type="EMBL" id="TCD62259.1"/>
    </source>
</evidence>
<dbReference type="Gene3D" id="1.20.1280.50">
    <property type="match status" value="1"/>
</dbReference>
<evidence type="ECO:0000256" key="6">
    <source>
        <dbReference type="ARBA" id="ARBA00022786"/>
    </source>
</evidence>
<evidence type="ECO:0000256" key="2">
    <source>
        <dbReference type="ARBA" id="ARBA00022574"/>
    </source>
</evidence>
<keyword evidence="6" id="KW-0833">Ubl conjugation pathway</keyword>
<comment type="similarity">
    <text evidence="1">Belongs to the complex I 24 kDa subunit family.</text>
</comment>
<feature type="repeat" description="WD" evidence="12">
    <location>
        <begin position="259"/>
        <end position="305"/>
    </location>
</feature>
<sequence>MADEGTNLKLQQALDALPMEERQAVNAVWSNFSSSPHPRRALILHGLLTMCCFSQLSLLSDQLSYLIRLDPFTVLPREISLKILKYLDAISLCRAAQVSKQWRGLADDDILWRGICEQHIGQKCTKCGWGLPILEKRRVMKISSSSSPSPSPSNFPSALPSHKREHEHDGLLAAPVAKRARLDAGSSRHTPASPHTQAPQPSPSLRLLQRSETTTPNPLLEINTPCMSDTVTRPWKDVYCERLTIERNWRRGRCTVRTLKGHTDGVMCLQFNETLSHSAFPILITGSYDRTARVWNLETGRELHCLTGHTRAVRALQFDDAKLITGSMDHTMKVWDWRTGTCLRTLEGHTEGVVCLHFDKNILASGSVDSTVKVWNFRTGECFTLRGHRDWVNAVQLWDAGVAARASFRPASNDAFLAQYGPSTPQHPVTAHIDPGKMLFSASDDGTIKLWDLVDRTCVRSFTGHVGQVQSLKLLMVDQGCDDNVDDDAASATSSSPTLREGEVTPHRGQDGRPSSNPVLTPQDLTHPPGFNPFAYLASSGGNPTPRAFAHPLQDDALPDKPQTPTIASPDGSHRPVLISGSLDNTIKTWDIDSGKASRTLFGHIEGVWAVASDNLRLATRRISTTPARRSDALFVHRDTKYNNPKIPFEFNTENLTRANEIVSHYPPQYKKAAVIPLLDLAQRQNKGWTSISVMNYVANFLEMPPMRVYEVATFYTMFNREPIGENFVQVCTTTPCMLRGAYDILDTVCKDLGGIKPGETTKDGKFTVIEVECQGACSNAPMFVVGDDFYEDLTPESTKKILDAFKKGTKPKPGPQSGRQTSENAAGLTALTTKPYGPGEHCQPDFA</sequence>
<dbReference type="SMART" id="SM00320">
    <property type="entry name" value="WD40"/>
    <property type="match status" value="5"/>
</dbReference>
<dbReference type="FunFam" id="1.20.1280.50:FF:000051">
    <property type="entry name" value="F-box and WD-40 domain-containing protein MET30"/>
    <property type="match status" value="1"/>
</dbReference>
<keyword evidence="4" id="KW-0479">Metal-binding</keyword>
<dbReference type="GO" id="GO:0098796">
    <property type="term" value="C:membrane protein complex"/>
    <property type="evidence" value="ECO:0007669"/>
    <property type="project" value="UniProtKB-ARBA"/>
</dbReference>
<dbReference type="PRINTS" id="PR00320">
    <property type="entry name" value="GPROTEINBRPT"/>
</dbReference>
<feature type="compositionally biased region" description="Polar residues" evidence="13">
    <location>
        <begin position="513"/>
        <end position="524"/>
    </location>
</feature>
<evidence type="ECO:0000256" key="11">
    <source>
        <dbReference type="ARBA" id="ARBA00034078"/>
    </source>
</evidence>
<dbReference type="InterPro" id="IPR019775">
    <property type="entry name" value="WD40_repeat_CS"/>
</dbReference>
<feature type="compositionally biased region" description="Polar residues" evidence="13">
    <location>
        <begin position="187"/>
        <end position="199"/>
    </location>
</feature>
<evidence type="ECO:0000256" key="5">
    <source>
        <dbReference type="ARBA" id="ARBA00022737"/>
    </source>
</evidence>
<dbReference type="SUPFAM" id="SSF81383">
    <property type="entry name" value="F-box domain"/>
    <property type="match status" value="1"/>
</dbReference>
<dbReference type="Gene3D" id="1.10.10.1590">
    <property type="entry name" value="NADH-quinone oxidoreductase subunit E"/>
    <property type="match status" value="1"/>
</dbReference>
<dbReference type="PANTHER" id="PTHR19872:SF9">
    <property type="entry name" value="UBIQUITIN-BINDING SDF UBIQUITIN LIGASE COMPLEX SUBUNIT"/>
    <property type="match status" value="1"/>
</dbReference>
<dbReference type="Pfam" id="PF12937">
    <property type="entry name" value="F-box-like"/>
    <property type="match status" value="1"/>
</dbReference>
<dbReference type="InterPro" id="IPR001680">
    <property type="entry name" value="WD40_rpt"/>
</dbReference>
<keyword evidence="7" id="KW-1278">Translocase</keyword>
<evidence type="ECO:0000256" key="3">
    <source>
        <dbReference type="ARBA" id="ARBA00022714"/>
    </source>
</evidence>
<dbReference type="Proteomes" id="UP000292702">
    <property type="component" value="Unassembled WGS sequence"/>
</dbReference>
<feature type="repeat" description="WD" evidence="12">
    <location>
        <begin position="578"/>
        <end position="600"/>
    </location>
</feature>
<feature type="region of interest" description="Disordered" evidence="13">
    <location>
        <begin position="486"/>
        <end position="577"/>
    </location>
</feature>
<dbReference type="SMART" id="SM00256">
    <property type="entry name" value="FBOX"/>
    <property type="match status" value="1"/>
</dbReference>
<dbReference type="SUPFAM" id="SSF52833">
    <property type="entry name" value="Thioredoxin-like"/>
    <property type="match status" value="1"/>
</dbReference>
<organism evidence="15 16">
    <name type="scientific">Steccherinum ochraceum</name>
    <dbReference type="NCBI Taxonomy" id="92696"/>
    <lineage>
        <taxon>Eukaryota</taxon>
        <taxon>Fungi</taxon>
        <taxon>Dikarya</taxon>
        <taxon>Basidiomycota</taxon>
        <taxon>Agaricomycotina</taxon>
        <taxon>Agaricomycetes</taxon>
        <taxon>Polyporales</taxon>
        <taxon>Steccherinaceae</taxon>
        <taxon>Steccherinum</taxon>
    </lineage>
</organism>
<dbReference type="STRING" id="92696.A0A4R0RCW8"/>
<feature type="domain" description="F-box" evidence="14">
    <location>
        <begin position="69"/>
        <end position="115"/>
    </location>
</feature>
<evidence type="ECO:0000256" key="1">
    <source>
        <dbReference type="ARBA" id="ARBA00010643"/>
    </source>
</evidence>
<dbReference type="SUPFAM" id="SSF50978">
    <property type="entry name" value="WD40 repeat-like"/>
    <property type="match status" value="1"/>
</dbReference>
<evidence type="ECO:0000256" key="7">
    <source>
        <dbReference type="ARBA" id="ARBA00022967"/>
    </source>
</evidence>
<dbReference type="InterPro" id="IPR051075">
    <property type="entry name" value="SCF_subunit_WD-repeat"/>
</dbReference>
<dbReference type="FunFam" id="3.40.30.10:FF:000022">
    <property type="entry name" value="NADH dehydrogenase flavoprotein 2, mitochondrial"/>
    <property type="match status" value="1"/>
</dbReference>
<evidence type="ECO:0000313" key="16">
    <source>
        <dbReference type="Proteomes" id="UP000292702"/>
    </source>
</evidence>
<feature type="repeat" description="WD" evidence="12">
    <location>
        <begin position="346"/>
        <end position="385"/>
    </location>
</feature>
<feature type="region of interest" description="Disordered" evidence="13">
    <location>
        <begin position="142"/>
        <end position="168"/>
    </location>
</feature>
<dbReference type="InterPro" id="IPR020472">
    <property type="entry name" value="WD40_PAC1"/>
</dbReference>
<dbReference type="PROSITE" id="PS01099">
    <property type="entry name" value="COMPLEX1_24K"/>
    <property type="match status" value="1"/>
</dbReference>
<dbReference type="GO" id="GO:0006120">
    <property type="term" value="P:mitochondrial electron transport, NADH to ubiquinone"/>
    <property type="evidence" value="ECO:0007669"/>
    <property type="project" value="UniProtKB-ARBA"/>
</dbReference>
<dbReference type="PROSITE" id="PS50082">
    <property type="entry name" value="WD_REPEATS_2"/>
    <property type="match status" value="5"/>
</dbReference>
<comment type="caution">
    <text evidence="15">The sequence shown here is derived from an EMBL/GenBank/DDBJ whole genome shotgun (WGS) entry which is preliminary data.</text>
</comment>
<evidence type="ECO:0000256" key="4">
    <source>
        <dbReference type="ARBA" id="ARBA00022723"/>
    </source>
</evidence>
<dbReference type="OrthoDB" id="5580488at2759"/>
<dbReference type="GO" id="GO:0016491">
    <property type="term" value="F:oxidoreductase activity"/>
    <property type="evidence" value="ECO:0007669"/>
    <property type="project" value="InterPro"/>
</dbReference>
<dbReference type="CDD" id="cd03064">
    <property type="entry name" value="TRX_Fd_NuoE"/>
    <property type="match status" value="1"/>
</dbReference>
<protein>
    <recommendedName>
        <fullName evidence="14">F-box domain-containing protein</fullName>
    </recommendedName>
</protein>
<keyword evidence="9" id="KW-0411">Iron-sulfur</keyword>
<keyword evidence="5" id="KW-0677">Repeat</keyword>
<dbReference type="CDD" id="cd00200">
    <property type="entry name" value="WD40"/>
    <property type="match status" value="1"/>
</dbReference>
<dbReference type="InterPro" id="IPR041921">
    <property type="entry name" value="NuoE_N"/>
</dbReference>
<keyword evidence="16" id="KW-1185">Reference proteome</keyword>
<dbReference type="CDD" id="cd22147">
    <property type="entry name" value="F-box_SpPof1-like"/>
    <property type="match status" value="1"/>
</dbReference>
<feature type="repeat" description="WD" evidence="12">
    <location>
        <begin position="436"/>
        <end position="461"/>
    </location>
</feature>
<comment type="cofactor">
    <cofactor evidence="11">
        <name>[2Fe-2S] cluster</name>
        <dbReference type="ChEBI" id="CHEBI:190135"/>
    </cofactor>
</comment>
<name>A0A4R0RCW8_9APHY</name>
<dbReference type="InterPro" id="IPR036322">
    <property type="entry name" value="WD40_repeat_dom_sf"/>
</dbReference>
<keyword evidence="3" id="KW-0001">2Fe-2S</keyword>
<dbReference type="AlphaFoldDB" id="A0A4R0RCW8"/>
<dbReference type="PROSITE" id="PS50294">
    <property type="entry name" value="WD_REPEATS_REGION"/>
    <property type="match status" value="3"/>
</dbReference>
<dbReference type="InterPro" id="IPR001810">
    <property type="entry name" value="F-box_dom"/>
</dbReference>
<dbReference type="GO" id="GO:0008137">
    <property type="term" value="F:NADH dehydrogenase (ubiquinone) activity"/>
    <property type="evidence" value="ECO:0007669"/>
    <property type="project" value="UniProtKB-ARBA"/>
</dbReference>